<sequence>MLDICIIKVNRLLQQVLDSKRCTALSQIIGFCKDLYTSKNWERLASEMFHVSRIHFLKHIQKYIRVLNKSSDMKTVRILESMSMAYPIDSTVDRSLIIVPNCFGLLKEMILRVISTKVKFTYANAKIVIGHLSAMDWTTADSEEVRKLLYVVYYSFITADVKVKANVKTLLYMNAIPVIDELRIHHLKNEYLEG</sequence>
<reference evidence="1 2" key="1">
    <citation type="submission" date="2024-08" db="EMBL/GenBank/DDBJ databases">
        <authorList>
            <person name="Cucini C."/>
            <person name="Frati F."/>
        </authorList>
    </citation>
    <scope>NUCLEOTIDE SEQUENCE [LARGE SCALE GENOMIC DNA]</scope>
</reference>
<organism evidence="1 2">
    <name type="scientific">Orchesella dallaii</name>
    <dbReference type="NCBI Taxonomy" id="48710"/>
    <lineage>
        <taxon>Eukaryota</taxon>
        <taxon>Metazoa</taxon>
        <taxon>Ecdysozoa</taxon>
        <taxon>Arthropoda</taxon>
        <taxon>Hexapoda</taxon>
        <taxon>Collembola</taxon>
        <taxon>Entomobryomorpha</taxon>
        <taxon>Entomobryoidea</taxon>
        <taxon>Orchesellidae</taxon>
        <taxon>Orchesellinae</taxon>
        <taxon>Orchesella</taxon>
    </lineage>
</organism>
<dbReference type="Proteomes" id="UP001642540">
    <property type="component" value="Unassembled WGS sequence"/>
</dbReference>
<comment type="caution">
    <text evidence="1">The sequence shown here is derived from an EMBL/GenBank/DDBJ whole genome shotgun (WGS) entry which is preliminary data.</text>
</comment>
<name>A0ABP1S0C1_9HEXA</name>
<protein>
    <submittedName>
        <fullName evidence="1">Uncharacterized protein</fullName>
    </submittedName>
</protein>
<keyword evidence="2" id="KW-1185">Reference proteome</keyword>
<evidence type="ECO:0000313" key="2">
    <source>
        <dbReference type="Proteomes" id="UP001642540"/>
    </source>
</evidence>
<accession>A0ABP1S0C1</accession>
<evidence type="ECO:0000313" key="1">
    <source>
        <dbReference type="EMBL" id="CAL8140517.1"/>
    </source>
</evidence>
<gene>
    <name evidence="1" type="ORF">ODALV1_LOCUS28317</name>
</gene>
<dbReference type="EMBL" id="CAXLJM020000137">
    <property type="protein sequence ID" value="CAL8140517.1"/>
    <property type="molecule type" value="Genomic_DNA"/>
</dbReference>
<proteinExistence type="predicted"/>